<dbReference type="CDD" id="cd03877">
    <property type="entry name" value="M28_like"/>
    <property type="match status" value="1"/>
</dbReference>
<name>A0ABP9GNZ6_9FLAO</name>
<keyword evidence="3" id="KW-1185">Reference proteome</keyword>
<accession>A0ABP9GNZ6</accession>
<feature type="domain" description="Peptidase M28" evidence="1">
    <location>
        <begin position="73"/>
        <end position="275"/>
    </location>
</feature>
<protein>
    <submittedName>
        <fullName evidence="2">M28 family metallopeptidase</fullName>
    </submittedName>
</protein>
<dbReference type="InterPro" id="IPR045175">
    <property type="entry name" value="M28_fam"/>
</dbReference>
<dbReference type="SUPFAM" id="SSF53187">
    <property type="entry name" value="Zn-dependent exopeptidases"/>
    <property type="match status" value="1"/>
</dbReference>
<comment type="caution">
    <text evidence="2">The sequence shown here is derived from an EMBL/GenBank/DDBJ whole genome shotgun (WGS) entry which is preliminary data.</text>
</comment>
<proteinExistence type="predicted"/>
<organism evidence="2 3">
    <name type="scientific">Algibacter agarivorans</name>
    <dbReference type="NCBI Taxonomy" id="1109741"/>
    <lineage>
        <taxon>Bacteria</taxon>
        <taxon>Pseudomonadati</taxon>
        <taxon>Bacteroidota</taxon>
        <taxon>Flavobacteriia</taxon>
        <taxon>Flavobacteriales</taxon>
        <taxon>Flavobacteriaceae</taxon>
        <taxon>Algibacter</taxon>
    </lineage>
</organism>
<dbReference type="InterPro" id="IPR007484">
    <property type="entry name" value="Peptidase_M28"/>
</dbReference>
<reference evidence="3" key="1">
    <citation type="journal article" date="2019" name="Int. J. Syst. Evol. Microbiol.">
        <title>The Global Catalogue of Microorganisms (GCM) 10K type strain sequencing project: providing services to taxonomists for standard genome sequencing and annotation.</title>
        <authorList>
            <consortium name="The Broad Institute Genomics Platform"/>
            <consortium name="The Broad Institute Genome Sequencing Center for Infectious Disease"/>
            <person name="Wu L."/>
            <person name="Ma J."/>
        </authorList>
    </citation>
    <scope>NUCLEOTIDE SEQUENCE [LARGE SCALE GENOMIC DNA]</scope>
    <source>
        <strain evidence="3">JCM 18285</strain>
    </source>
</reference>
<dbReference type="PANTHER" id="PTHR12147:SF26">
    <property type="entry name" value="PEPTIDASE M28 DOMAIN-CONTAINING PROTEIN"/>
    <property type="match status" value="1"/>
</dbReference>
<sequence length="295" mass="33457">MDHSIKTIEVSENEVKSSLEYLASDGLEGRNTGSKGIEKAAVFIENIFKENNIKPYFETYRDSFNVKEVIGYNVIGYIEGNDPNLKNEFVILGAHYDHIGTVKMVNGDVIANGANDNATGTSAVIAMAKYFADKKNNKRSIMFTLFSAEEKGLLGSKHLSKRLKGDNLNLYTMVNFEMIGVPFKDRGYEVFVSGYDMSNMAKKINAYTESNLIGKSEIALKYSLFKRSDNYPFYTEFNVPCQTISSCDMTNFDFYHHVDDEIDKLDFKFMQRLINKIIPAIEKMSNTPTKEIKLN</sequence>
<dbReference type="EMBL" id="BAABJJ010000034">
    <property type="protein sequence ID" value="GAA4949097.1"/>
    <property type="molecule type" value="Genomic_DNA"/>
</dbReference>
<dbReference type="PANTHER" id="PTHR12147">
    <property type="entry name" value="METALLOPEPTIDASE M28 FAMILY MEMBER"/>
    <property type="match status" value="1"/>
</dbReference>
<evidence type="ECO:0000313" key="2">
    <source>
        <dbReference type="EMBL" id="GAA4949097.1"/>
    </source>
</evidence>
<dbReference type="Pfam" id="PF04389">
    <property type="entry name" value="Peptidase_M28"/>
    <property type="match status" value="1"/>
</dbReference>
<dbReference type="Proteomes" id="UP001501302">
    <property type="component" value="Unassembled WGS sequence"/>
</dbReference>
<evidence type="ECO:0000259" key="1">
    <source>
        <dbReference type="Pfam" id="PF04389"/>
    </source>
</evidence>
<evidence type="ECO:0000313" key="3">
    <source>
        <dbReference type="Proteomes" id="UP001501302"/>
    </source>
</evidence>
<dbReference type="Gene3D" id="3.40.630.10">
    <property type="entry name" value="Zn peptidases"/>
    <property type="match status" value="1"/>
</dbReference>
<gene>
    <name evidence="2" type="ORF">GCM10023314_23000</name>
</gene>